<sequence length="96" mass="11386">MQIQITDRAAEWFQTEMQVQEGDYIRFYVRYGGSSPIQAGFSLGVNREEPFDIGVIHKQNGINYFIEERDLWYFNGHNLFVDYDDQSDGPLYDYKK</sequence>
<dbReference type="PIRSF" id="PIRSF034852">
    <property type="entry name" value="UCP034852"/>
    <property type="match status" value="1"/>
</dbReference>
<reference evidence="3 4" key="1">
    <citation type="submission" date="2021-05" db="EMBL/GenBank/DDBJ databases">
        <title>Novel Bacillus species.</title>
        <authorList>
            <person name="Liu G."/>
        </authorList>
    </citation>
    <scope>NUCLEOTIDE SEQUENCE [LARGE SCALE GENOMIC DNA]</scope>
    <source>
        <strain evidence="3 4">FJAT-49682</strain>
    </source>
</reference>
<dbReference type="EMBL" id="JAGYPN010000001">
    <property type="protein sequence ID" value="MBS4221847.1"/>
    <property type="molecule type" value="Genomic_DNA"/>
</dbReference>
<dbReference type="SUPFAM" id="SSF89360">
    <property type="entry name" value="HesB-like domain"/>
    <property type="match status" value="1"/>
</dbReference>
<proteinExistence type="inferred from homology"/>
<comment type="similarity">
    <text evidence="1">Belongs to the HesB/IscA family.</text>
</comment>
<protein>
    <submittedName>
        <fullName evidence="3">HesB/YadR/YfhF family protein</fullName>
    </submittedName>
</protein>
<accession>A0A942Z3U8</accession>
<evidence type="ECO:0000256" key="1">
    <source>
        <dbReference type="ARBA" id="ARBA00006718"/>
    </source>
</evidence>
<keyword evidence="4" id="KW-1185">Reference proteome</keyword>
<evidence type="ECO:0000313" key="4">
    <source>
        <dbReference type="Proteomes" id="UP000676456"/>
    </source>
</evidence>
<dbReference type="InterPro" id="IPR035903">
    <property type="entry name" value="HesB-like_dom_sf"/>
</dbReference>
<comment type="caution">
    <text evidence="3">The sequence shown here is derived from an EMBL/GenBank/DDBJ whole genome shotgun (WGS) entry which is preliminary data.</text>
</comment>
<evidence type="ECO:0000259" key="2">
    <source>
        <dbReference type="Pfam" id="PF01521"/>
    </source>
</evidence>
<dbReference type="Gene3D" id="2.60.300.12">
    <property type="entry name" value="HesB-like domain"/>
    <property type="match status" value="1"/>
</dbReference>
<dbReference type="AlphaFoldDB" id="A0A942Z3U8"/>
<name>A0A942Z3U8_9BACI</name>
<evidence type="ECO:0000313" key="3">
    <source>
        <dbReference type="EMBL" id="MBS4221847.1"/>
    </source>
</evidence>
<dbReference type="InterPro" id="IPR008326">
    <property type="entry name" value="PdhI-like"/>
</dbReference>
<dbReference type="Proteomes" id="UP000676456">
    <property type="component" value="Unassembled WGS sequence"/>
</dbReference>
<organism evidence="3 4">
    <name type="scientific">Lederbergia citrea</name>
    <dbReference type="NCBI Taxonomy" id="2833581"/>
    <lineage>
        <taxon>Bacteria</taxon>
        <taxon>Bacillati</taxon>
        <taxon>Bacillota</taxon>
        <taxon>Bacilli</taxon>
        <taxon>Bacillales</taxon>
        <taxon>Bacillaceae</taxon>
        <taxon>Lederbergia</taxon>
    </lineage>
</organism>
<feature type="domain" description="Core" evidence="2">
    <location>
        <begin position="1"/>
        <end position="84"/>
    </location>
</feature>
<dbReference type="RefSeq" id="WP_213096839.1">
    <property type="nucleotide sequence ID" value="NZ_JAGYPN010000001.1"/>
</dbReference>
<dbReference type="Pfam" id="PF01521">
    <property type="entry name" value="Fe-S_biosyn"/>
    <property type="match status" value="1"/>
</dbReference>
<dbReference type="InterPro" id="IPR000361">
    <property type="entry name" value="ATAP_core_dom"/>
</dbReference>
<gene>
    <name evidence="3" type="ORF">KHA91_03630</name>
</gene>